<name>A0A518KBF4_9BACT</name>
<dbReference type="EC" id="2.7.8.31" evidence="4"/>
<dbReference type="GO" id="GO:0089702">
    <property type="term" value="F:undecaprenyl-phosphate glucose phosphotransferase activity"/>
    <property type="evidence" value="ECO:0007669"/>
    <property type="project" value="UniProtKB-EC"/>
</dbReference>
<feature type="transmembrane region" description="Helical" evidence="2">
    <location>
        <begin position="42"/>
        <end position="62"/>
    </location>
</feature>
<gene>
    <name evidence="4" type="primary">gumD</name>
    <name evidence="4" type="ORF">Spa11_33350</name>
</gene>
<dbReference type="InterPro" id="IPR003362">
    <property type="entry name" value="Bact_transf"/>
</dbReference>
<evidence type="ECO:0000313" key="5">
    <source>
        <dbReference type="Proteomes" id="UP000316426"/>
    </source>
</evidence>
<sequence length="302" mass="33688">MRSSGMSATLELETFAKDSDCEPLEQFAPSSYLRRKRLPVRLVGIVLGVCLAPLIAMLIVAVRLTSRGPGLYWQRRVGLHGREFTIYKLRSMRQDAESLSGPVWARKGDSRITPIGGFLRWSHLDELPQIINVIRGEMCFVGPRPERPEIIDEIIEEVDGYLDRHEAMPGITGVAQVNLPPDENVYCVRRKVAADKYYIENASLWLDIRLMLATFLRIAGIRYHYGARLLGVTLPVEVLKLEASLEDNALSELESDFRPGVLPASAEETHVDLIGAETLVAPAWNRSVESAVSSSARPNAPR</sequence>
<dbReference type="KEGG" id="bmei:Spa11_33350"/>
<feature type="domain" description="Bacterial sugar transferase" evidence="3">
    <location>
        <begin position="41"/>
        <end position="218"/>
    </location>
</feature>
<protein>
    <submittedName>
        <fullName evidence="4">UDP-glucose:undecaprenyl-phosphate glucose-1-phosphate transferase</fullName>
        <ecNumber evidence="4">2.7.8.31</ecNumber>
    </submittedName>
</protein>
<keyword evidence="2" id="KW-0812">Transmembrane</keyword>
<dbReference type="Proteomes" id="UP000316426">
    <property type="component" value="Chromosome"/>
</dbReference>
<proteinExistence type="inferred from homology"/>
<dbReference type="AlphaFoldDB" id="A0A518KBF4"/>
<evidence type="ECO:0000313" key="4">
    <source>
        <dbReference type="EMBL" id="QDV75125.1"/>
    </source>
</evidence>
<evidence type="ECO:0000256" key="2">
    <source>
        <dbReference type="SAM" id="Phobius"/>
    </source>
</evidence>
<keyword evidence="2" id="KW-1133">Transmembrane helix</keyword>
<dbReference type="PANTHER" id="PTHR30576:SF0">
    <property type="entry name" value="UNDECAPRENYL-PHOSPHATE N-ACETYLGALACTOSAMINYL 1-PHOSPHATE TRANSFERASE-RELATED"/>
    <property type="match status" value="1"/>
</dbReference>
<keyword evidence="5" id="KW-1185">Reference proteome</keyword>
<organism evidence="4 5">
    <name type="scientific">Botrimarina mediterranea</name>
    <dbReference type="NCBI Taxonomy" id="2528022"/>
    <lineage>
        <taxon>Bacteria</taxon>
        <taxon>Pseudomonadati</taxon>
        <taxon>Planctomycetota</taxon>
        <taxon>Planctomycetia</taxon>
        <taxon>Pirellulales</taxon>
        <taxon>Lacipirellulaceae</taxon>
        <taxon>Botrimarina</taxon>
    </lineage>
</organism>
<comment type="similarity">
    <text evidence="1">Belongs to the bacterial sugar transferase family.</text>
</comment>
<dbReference type="EMBL" id="CP036349">
    <property type="protein sequence ID" value="QDV75125.1"/>
    <property type="molecule type" value="Genomic_DNA"/>
</dbReference>
<evidence type="ECO:0000256" key="1">
    <source>
        <dbReference type="ARBA" id="ARBA00006464"/>
    </source>
</evidence>
<keyword evidence="4" id="KW-0808">Transferase</keyword>
<dbReference type="Pfam" id="PF02397">
    <property type="entry name" value="Bac_transf"/>
    <property type="match status" value="1"/>
</dbReference>
<dbReference type="PANTHER" id="PTHR30576">
    <property type="entry name" value="COLANIC BIOSYNTHESIS UDP-GLUCOSE LIPID CARRIER TRANSFERASE"/>
    <property type="match status" value="1"/>
</dbReference>
<keyword evidence="2" id="KW-0472">Membrane</keyword>
<reference evidence="4 5" key="1">
    <citation type="submission" date="2019-02" db="EMBL/GenBank/DDBJ databases">
        <title>Deep-cultivation of Planctomycetes and their phenomic and genomic characterization uncovers novel biology.</title>
        <authorList>
            <person name="Wiegand S."/>
            <person name="Jogler M."/>
            <person name="Boedeker C."/>
            <person name="Pinto D."/>
            <person name="Vollmers J."/>
            <person name="Rivas-Marin E."/>
            <person name="Kohn T."/>
            <person name="Peeters S.H."/>
            <person name="Heuer A."/>
            <person name="Rast P."/>
            <person name="Oberbeckmann S."/>
            <person name="Bunk B."/>
            <person name="Jeske O."/>
            <person name="Meyerdierks A."/>
            <person name="Storesund J.E."/>
            <person name="Kallscheuer N."/>
            <person name="Luecker S."/>
            <person name="Lage O.M."/>
            <person name="Pohl T."/>
            <person name="Merkel B.J."/>
            <person name="Hornburger P."/>
            <person name="Mueller R.-W."/>
            <person name="Bruemmer F."/>
            <person name="Labrenz M."/>
            <person name="Spormann A.M."/>
            <person name="Op den Camp H."/>
            <person name="Overmann J."/>
            <person name="Amann R."/>
            <person name="Jetten M.S.M."/>
            <person name="Mascher T."/>
            <person name="Medema M.H."/>
            <person name="Devos D.P."/>
            <person name="Kaster A.-K."/>
            <person name="Ovreas L."/>
            <person name="Rohde M."/>
            <person name="Galperin M.Y."/>
            <person name="Jogler C."/>
        </authorList>
    </citation>
    <scope>NUCLEOTIDE SEQUENCE [LARGE SCALE GENOMIC DNA]</scope>
    <source>
        <strain evidence="4 5">Spa11</strain>
    </source>
</reference>
<evidence type="ECO:0000259" key="3">
    <source>
        <dbReference type="Pfam" id="PF02397"/>
    </source>
</evidence>
<accession>A0A518KBF4</accession>